<dbReference type="SUPFAM" id="SSF109604">
    <property type="entry name" value="HD-domain/PDEase-like"/>
    <property type="match status" value="1"/>
</dbReference>
<reference evidence="3" key="1">
    <citation type="submission" date="2016-11" db="EMBL/GenBank/DDBJ databases">
        <authorList>
            <person name="Varghese N."/>
            <person name="Submissions S."/>
        </authorList>
    </citation>
    <scope>NUCLEOTIDE SEQUENCE [LARGE SCALE GENOMIC DNA]</scope>
    <source>
        <strain evidence="3">DSM 3071</strain>
    </source>
</reference>
<sequence>MSRKIIDEAIEYVKELFEGNSDGHGVDHAMRVYRNTQVIMEKYPEADSVVVALAALLHDADDHKLFNTDNNANARGFLEKNGLPIEKIDYICQIINSVSFSHNRGKIPDTIEGKIVQDADRIDAIGAIGIARTFAYGGKAGRPLGDSIKHFYDKLLLLKEELNTDSAKELAQKRHDYMVEFLKEYYAETGEELP</sequence>
<dbReference type="PANTHER" id="PTHR33594">
    <property type="entry name" value="SUPERFAMILY HYDROLASE, PUTATIVE (AFU_ORTHOLOGUE AFUA_1G03035)-RELATED"/>
    <property type="match status" value="1"/>
</dbReference>
<organism evidence="2 3">
    <name type="scientific">Butyrivibrio fibrisolvens DSM 3071</name>
    <dbReference type="NCBI Taxonomy" id="1121131"/>
    <lineage>
        <taxon>Bacteria</taxon>
        <taxon>Bacillati</taxon>
        <taxon>Bacillota</taxon>
        <taxon>Clostridia</taxon>
        <taxon>Lachnospirales</taxon>
        <taxon>Lachnospiraceae</taxon>
        <taxon>Butyrivibrio</taxon>
    </lineage>
</organism>
<dbReference type="Gene3D" id="1.10.3210.50">
    <property type="match status" value="1"/>
</dbReference>
<proteinExistence type="predicted"/>
<dbReference type="Proteomes" id="UP000184278">
    <property type="component" value="Unassembled WGS sequence"/>
</dbReference>
<dbReference type="GeneID" id="89509623"/>
<gene>
    <name evidence="2" type="ORF">SAMN02745229_01162</name>
</gene>
<dbReference type="CDD" id="cd00077">
    <property type="entry name" value="HDc"/>
    <property type="match status" value="1"/>
</dbReference>
<dbReference type="Pfam" id="PF01966">
    <property type="entry name" value="HD"/>
    <property type="match status" value="1"/>
</dbReference>
<dbReference type="InterPro" id="IPR003607">
    <property type="entry name" value="HD/PDEase_dom"/>
</dbReference>
<accession>A0A1M5WUI9</accession>
<dbReference type="OrthoDB" id="9797344at2"/>
<dbReference type="EMBL" id="FQXK01000008">
    <property type="protein sequence ID" value="SHH90764.1"/>
    <property type="molecule type" value="Genomic_DNA"/>
</dbReference>
<evidence type="ECO:0000259" key="1">
    <source>
        <dbReference type="SMART" id="SM00471"/>
    </source>
</evidence>
<evidence type="ECO:0000313" key="3">
    <source>
        <dbReference type="Proteomes" id="UP000184278"/>
    </source>
</evidence>
<protein>
    <recommendedName>
        <fullName evidence="1">HD/PDEase domain-containing protein</fullName>
    </recommendedName>
</protein>
<dbReference type="AlphaFoldDB" id="A0A1M5WUI9"/>
<evidence type="ECO:0000313" key="2">
    <source>
        <dbReference type="EMBL" id="SHH90764.1"/>
    </source>
</evidence>
<dbReference type="SMART" id="SM00471">
    <property type="entry name" value="HDc"/>
    <property type="match status" value="1"/>
</dbReference>
<dbReference type="STRING" id="1121131.SAMN02745229_01162"/>
<dbReference type="InterPro" id="IPR006674">
    <property type="entry name" value="HD_domain"/>
</dbReference>
<dbReference type="RefSeq" id="WP_073386237.1">
    <property type="nucleotide sequence ID" value="NZ_FQXK01000008.1"/>
</dbReference>
<keyword evidence="3" id="KW-1185">Reference proteome</keyword>
<feature type="domain" description="HD/PDEase" evidence="1">
    <location>
        <begin position="21"/>
        <end position="134"/>
    </location>
</feature>
<name>A0A1M5WUI9_BUTFI</name>
<dbReference type="PANTHER" id="PTHR33594:SF1">
    <property type="entry name" value="HD_PDEASE DOMAIN-CONTAINING PROTEIN"/>
    <property type="match status" value="1"/>
</dbReference>